<keyword evidence="4" id="KW-1185">Reference proteome</keyword>
<dbReference type="EMBL" id="BMUU01000015">
    <property type="protein sequence ID" value="GGY62262.1"/>
    <property type="molecule type" value="Genomic_DNA"/>
</dbReference>
<evidence type="ECO:0000256" key="1">
    <source>
        <dbReference type="ARBA" id="ARBA00022801"/>
    </source>
</evidence>
<dbReference type="GeneID" id="96295840"/>
<evidence type="ECO:0000256" key="2">
    <source>
        <dbReference type="SAM" id="MobiDB-lite"/>
    </source>
</evidence>
<dbReference type="PROSITE" id="PS51318">
    <property type="entry name" value="TAT"/>
    <property type="match status" value="1"/>
</dbReference>
<dbReference type="Proteomes" id="UP000600946">
    <property type="component" value="Unassembled WGS sequence"/>
</dbReference>
<feature type="compositionally biased region" description="Low complexity" evidence="2">
    <location>
        <begin position="82"/>
        <end position="97"/>
    </location>
</feature>
<evidence type="ECO:0000313" key="4">
    <source>
        <dbReference type="Proteomes" id="UP000600946"/>
    </source>
</evidence>
<dbReference type="InterPro" id="IPR006311">
    <property type="entry name" value="TAT_signal"/>
</dbReference>
<name>A0ABQ3AMX5_9ACTN</name>
<keyword evidence="1" id="KW-0378">Hydrolase</keyword>
<reference evidence="4" key="1">
    <citation type="journal article" date="2019" name="Int. J. Syst. Evol. Microbiol.">
        <title>The Global Catalogue of Microorganisms (GCM) 10K type strain sequencing project: providing services to taxonomists for standard genome sequencing and annotation.</title>
        <authorList>
            <consortium name="The Broad Institute Genomics Platform"/>
            <consortium name="The Broad Institute Genome Sequencing Center for Infectious Disease"/>
            <person name="Wu L."/>
            <person name="Ma J."/>
        </authorList>
    </citation>
    <scope>NUCLEOTIDE SEQUENCE [LARGE SCALE GENOMIC DNA]</scope>
    <source>
        <strain evidence="4">JCM 4594</strain>
    </source>
</reference>
<dbReference type="Gene3D" id="2.40.260.10">
    <property type="entry name" value="Sortase"/>
    <property type="match status" value="1"/>
</dbReference>
<dbReference type="InterPro" id="IPR005754">
    <property type="entry name" value="Sortase"/>
</dbReference>
<proteinExistence type="predicted"/>
<feature type="compositionally biased region" description="Polar residues" evidence="2">
    <location>
        <begin position="69"/>
        <end position="79"/>
    </location>
</feature>
<dbReference type="RefSeq" id="WP_161244651.1">
    <property type="nucleotide sequence ID" value="NZ_BMUU01000015.1"/>
</dbReference>
<organism evidence="3 4">
    <name type="scientific">Streptomyces xanthochromogenes</name>
    <dbReference type="NCBI Taxonomy" id="67384"/>
    <lineage>
        <taxon>Bacteria</taxon>
        <taxon>Bacillati</taxon>
        <taxon>Actinomycetota</taxon>
        <taxon>Actinomycetes</taxon>
        <taxon>Kitasatosporales</taxon>
        <taxon>Streptomycetaceae</taxon>
        <taxon>Streptomyces</taxon>
    </lineage>
</organism>
<gene>
    <name evidence="3" type="ORF">GCM10010326_66400</name>
</gene>
<dbReference type="CDD" id="cd05829">
    <property type="entry name" value="Sortase_F"/>
    <property type="match status" value="1"/>
</dbReference>
<dbReference type="NCBIfam" id="NF033748">
    <property type="entry name" value="class_F_sortase"/>
    <property type="match status" value="1"/>
</dbReference>
<comment type="caution">
    <text evidence="3">The sequence shown here is derived from an EMBL/GenBank/DDBJ whole genome shotgun (WGS) entry which is preliminary data.</text>
</comment>
<dbReference type="Pfam" id="PF04203">
    <property type="entry name" value="Sortase"/>
    <property type="match status" value="1"/>
</dbReference>
<dbReference type="InterPro" id="IPR042001">
    <property type="entry name" value="Sortase_F"/>
</dbReference>
<accession>A0ABQ3AMX5</accession>
<dbReference type="SUPFAM" id="SSF63817">
    <property type="entry name" value="Sortase"/>
    <property type="match status" value="1"/>
</dbReference>
<protein>
    <submittedName>
        <fullName evidence="3">Class F sortase</fullName>
    </submittedName>
</protein>
<feature type="region of interest" description="Disordered" evidence="2">
    <location>
        <begin position="36"/>
        <end position="97"/>
    </location>
</feature>
<sequence length="249" mass="25243">MSWPTRLFGSGRRRLLASAAAVLLLAAGGALSLGISSQHHAPQPSASAALPTAGPPTSNPGKAFAAGGNTPSPTGSTASVLPGPTARTPAAPNTPAVTPTSISIPAIGVRHALLSLGQNNDGTLEVPPMSDVSAPGWYRNSPAPGQVGPAVILGHIDGTTGAKGVFYALGALRPGDTVSVTRSDNTVAVFRIDGVNTYPKDAFPTLTVYGNTTNPQLRLITCGGRFDHATQHYLDNTVVYATLTGTHPA</sequence>
<dbReference type="InterPro" id="IPR023365">
    <property type="entry name" value="Sortase_dom-sf"/>
</dbReference>
<evidence type="ECO:0000313" key="3">
    <source>
        <dbReference type="EMBL" id="GGY62262.1"/>
    </source>
</evidence>